<comment type="caution">
    <text evidence="3">The sequence shown here is derived from an EMBL/GenBank/DDBJ whole genome shotgun (WGS) entry which is preliminary data.</text>
</comment>
<keyword evidence="4" id="KW-1185">Reference proteome</keyword>
<reference evidence="3 4" key="1">
    <citation type="submission" date="2020-08" db="EMBL/GenBank/DDBJ databases">
        <title>Genomic Encyclopedia of Type Strains, Phase III (KMG-III): the genomes of soil and plant-associated and newly described type strains.</title>
        <authorList>
            <person name="Whitman W."/>
        </authorList>
    </citation>
    <scope>NUCLEOTIDE SEQUENCE [LARGE SCALE GENOMIC DNA]</scope>
    <source>
        <strain evidence="3 4">CECT 8234</strain>
    </source>
</reference>
<name>A0A7W5C8F6_9BACL</name>
<dbReference type="Gene3D" id="3.40.50.2000">
    <property type="entry name" value="Glycogen Phosphorylase B"/>
    <property type="match status" value="1"/>
</dbReference>
<feature type="region of interest" description="Disordered" evidence="1">
    <location>
        <begin position="256"/>
        <end position="277"/>
    </location>
</feature>
<evidence type="ECO:0000259" key="2">
    <source>
        <dbReference type="Pfam" id="PF00534"/>
    </source>
</evidence>
<dbReference type="EMBL" id="JACHXW010000007">
    <property type="protein sequence ID" value="MBB3152640.1"/>
    <property type="molecule type" value="Genomic_DNA"/>
</dbReference>
<organism evidence="3 4">
    <name type="scientific">Paenibacillus endophyticus</name>
    <dbReference type="NCBI Taxonomy" id="1294268"/>
    <lineage>
        <taxon>Bacteria</taxon>
        <taxon>Bacillati</taxon>
        <taxon>Bacillota</taxon>
        <taxon>Bacilli</taxon>
        <taxon>Bacillales</taxon>
        <taxon>Paenibacillaceae</taxon>
        <taxon>Paenibacillus</taxon>
    </lineage>
</organism>
<proteinExistence type="predicted"/>
<dbReference type="InterPro" id="IPR001296">
    <property type="entry name" value="Glyco_trans_1"/>
</dbReference>
<dbReference type="Pfam" id="PF00534">
    <property type="entry name" value="Glycos_transf_1"/>
    <property type="match status" value="1"/>
</dbReference>
<accession>A0A7W5C8F6</accession>
<evidence type="ECO:0000313" key="4">
    <source>
        <dbReference type="Proteomes" id="UP000518605"/>
    </source>
</evidence>
<dbReference type="SUPFAM" id="SSF53756">
    <property type="entry name" value="UDP-Glycosyltransferase/glycogen phosphorylase"/>
    <property type="match status" value="1"/>
</dbReference>
<feature type="domain" description="Glycosyl transferase family 1" evidence="2">
    <location>
        <begin position="280"/>
        <end position="442"/>
    </location>
</feature>
<dbReference type="GO" id="GO:0016757">
    <property type="term" value="F:glycosyltransferase activity"/>
    <property type="evidence" value="ECO:0007669"/>
    <property type="project" value="InterPro"/>
</dbReference>
<feature type="region of interest" description="Disordered" evidence="1">
    <location>
        <begin position="188"/>
        <end position="210"/>
    </location>
</feature>
<dbReference type="AlphaFoldDB" id="A0A7W5C8F6"/>
<evidence type="ECO:0000256" key="1">
    <source>
        <dbReference type="SAM" id="MobiDB-lite"/>
    </source>
</evidence>
<sequence>MTNEPKRDTVTILTHSYLDGYTQNITRPFGGGLERYIHSLCRVIMKMGLQPIVYQLSYYGTFNTVYEGVQVRGWTYETDKIAAAFEEMAEASEGILIYGSCIWHPIRYRPGSIGICHGISWDRHDMPRDTKQEVAAIIHEAVLQLDLVVSVDSQFLTYCRSVCCYPDPTRVILLPNAVDTEWFTPMEEAGGDEGDGLASKGESNEGTESVVSNERIEGNRGMESNERIEGNRGMESNERIVGSRGIESNERIEGNRGIESNERTEGSRGIKSKERIEGDGARSTQLRVLFPRRLSFERGIVPMMLVATSLLQEYPGVTVEFAGELVEKTPVAIAFRLWLDSHPHRDRIEHRVYSFDEVRMAYRNADIAVIPTIFSEGTSLACLEAMSCGIPVVSSNVGGLNDIVIDGLNGRLVPPQAETLTAAVKTLMDDDALRRSMGKLARLTALAFDQRKWHAQWSAIIEAQREKLQRD</sequence>
<dbReference type="Proteomes" id="UP000518605">
    <property type="component" value="Unassembled WGS sequence"/>
</dbReference>
<dbReference type="CDD" id="cd03801">
    <property type="entry name" value="GT4_PimA-like"/>
    <property type="match status" value="1"/>
</dbReference>
<gene>
    <name evidence="3" type="ORF">FHS16_002697</name>
</gene>
<protein>
    <submittedName>
        <fullName evidence="3">Glycosyltransferase involved in cell wall biosynthesis</fullName>
    </submittedName>
</protein>
<dbReference type="RefSeq" id="WP_246431745.1">
    <property type="nucleotide sequence ID" value="NZ_CBCSLB010000006.1"/>
</dbReference>
<evidence type="ECO:0000313" key="3">
    <source>
        <dbReference type="EMBL" id="MBB3152640.1"/>
    </source>
</evidence>
<keyword evidence="3" id="KW-0808">Transferase</keyword>
<dbReference type="PANTHER" id="PTHR12526">
    <property type="entry name" value="GLYCOSYLTRANSFERASE"/>
    <property type="match status" value="1"/>
</dbReference>